<keyword evidence="2" id="KW-1185">Reference proteome</keyword>
<reference evidence="1 2" key="1">
    <citation type="submission" date="2018-11" db="EMBL/GenBank/DDBJ databases">
        <title>Genome sequencing and assembly of Clostridium tagluense strain A121.</title>
        <authorList>
            <person name="Murakami T."/>
            <person name="Segawa T."/>
            <person name="Shcherbakova V.A."/>
            <person name="Mori H."/>
            <person name="Yoshimura Y."/>
        </authorList>
    </citation>
    <scope>NUCLEOTIDE SEQUENCE [LARGE SCALE GENOMIC DNA]</scope>
    <source>
        <strain evidence="1 2">A121</strain>
    </source>
</reference>
<dbReference type="EMBL" id="BHYK01000063">
    <property type="protein sequence ID" value="GCD13148.1"/>
    <property type="molecule type" value="Genomic_DNA"/>
</dbReference>
<sequence>MKNSTKQQQEKLFVCRLKDIQGELEYYFTDFEGNTEYTVVLRKSQDVVRIIFIDEDSKCISFTTDVIEDFTTITMEEILKQLINNIYQEQLNWRNSVIRNWKSFSAQKVKSLTLWLSRGNTDKVDVINLQLVERYKLVEQYKNDVNYYKHFVCALYYIKNNLIEEVA</sequence>
<evidence type="ECO:0000313" key="1">
    <source>
        <dbReference type="EMBL" id="GCD13148.1"/>
    </source>
</evidence>
<dbReference type="OrthoDB" id="9887906at2"/>
<name>A0A401UUM8_9CLOT</name>
<comment type="caution">
    <text evidence="1">The sequence shown here is derived from an EMBL/GenBank/DDBJ whole genome shotgun (WGS) entry which is preliminary data.</text>
</comment>
<dbReference type="Proteomes" id="UP000287872">
    <property type="component" value="Unassembled WGS sequence"/>
</dbReference>
<proteinExistence type="predicted"/>
<dbReference type="RefSeq" id="WP_125006442.1">
    <property type="nucleotide sequence ID" value="NZ_BHYK01000063.1"/>
</dbReference>
<evidence type="ECO:0000313" key="2">
    <source>
        <dbReference type="Proteomes" id="UP000287872"/>
    </source>
</evidence>
<protein>
    <submittedName>
        <fullName evidence="1">Uncharacterized protein</fullName>
    </submittedName>
</protein>
<accession>A0A401UUM8</accession>
<gene>
    <name evidence="1" type="ORF">Ctaglu_47710</name>
</gene>
<dbReference type="AlphaFoldDB" id="A0A401UUM8"/>
<organism evidence="1 2">
    <name type="scientific">Clostridium tagluense</name>
    <dbReference type="NCBI Taxonomy" id="360422"/>
    <lineage>
        <taxon>Bacteria</taxon>
        <taxon>Bacillati</taxon>
        <taxon>Bacillota</taxon>
        <taxon>Clostridia</taxon>
        <taxon>Eubacteriales</taxon>
        <taxon>Clostridiaceae</taxon>
        <taxon>Clostridium</taxon>
    </lineage>
</organism>